<evidence type="ECO:0000313" key="2">
    <source>
        <dbReference type="RefSeq" id="XP_005186370.4"/>
    </source>
</evidence>
<dbReference type="RefSeq" id="XP_005186370.4">
    <property type="nucleotide sequence ID" value="XM_005186313.4"/>
</dbReference>
<dbReference type="SUPFAM" id="SSF55729">
    <property type="entry name" value="Acyl-CoA N-acyltransferases (Nat)"/>
    <property type="match status" value="1"/>
</dbReference>
<dbReference type="VEuPathDB" id="VectorBase:MDOMA2_019600"/>
<protein>
    <submittedName>
        <fullName evidence="2">Uncharacterized protein LOC101889253</fullName>
    </submittedName>
</protein>
<accession>A0A9J7I467</accession>
<dbReference type="GO" id="GO:0004059">
    <property type="term" value="F:aralkylamine N-acetyltransferase activity"/>
    <property type="evidence" value="ECO:0007669"/>
    <property type="project" value="UniProtKB-EC"/>
</dbReference>
<dbReference type="KEGG" id="mde:101889253"/>
<dbReference type="GeneID" id="101889253"/>
<dbReference type="PANTHER" id="PTHR20905">
    <property type="entry name" value="N-ACETYLTRANSFERASE-RELATED"/>
    <property type="match status" value="1"/>
</dbReference>
<organism evidence="1 2">
    <name type="scientific">Musca domestica</name>
    <name type="common">House fly</name>
    <dbReference type="NCBI Taxonomy" id="7370"/>
    <lineage>
        <taxon>Eukaryota</taxon>
        <taxon>Metazoa</taxon>
        <taxon>Ecdysozoa</taxon>
        <taxon>Arthropoda</taxon>
        <taxon>Hexapoda</taxon>
        <taxon>Insecta</taxon>
        <taxon>Pterygota</taxon>
        <taxon>Neoptera</taxon>
        <taxon>Endopterygota</taxon>
        <taxon>Diptera</taxon>
        <taxon>Brachycera</taxon>
        <taxon>Muscomorpha</taxon>
        <taxon>Muscoidea</taxon>
        <taxon>Muscidae</taxon>
        <taxon>Musca</taxon>
    </lineage>
</organism>
<reference evidence="2" key="1">
    <citation type="submission" date="2025-08" db="UniProtKB">
        <authorList>
            <consortium name="RefSeq"/>
        </authorList>
    </citation>
    <scope>IDENTIFICATION</scope>
    <source>
        <strain evidence="2">Aabys</strain>
        <tissue evidence="2">Whole body</tissue>
    </source>
</reference>
<proteinExistence type="predicted"/>
<dbReference type="PANTHER" id="PTHR20905:SF1">
    <property type="entry name" value="AT07410P-RELATED"/>
    <property type="match status" value="1"/>
</dbReference>
<dbReference type="InterPro" id="IPR016181">
    <property type="entry name" value="Acyl_CoA_acyltransferase"/>
</dbReference>
<dbReference type="AlphaFoldDB" id="A0A9J7I467"/>
<keyword evidence="1" id="KW-1185">Reference proteome</keyword>
<evidence type="ECO:0000313" key="1">
    <source>
        <dbReference type="Proteomes" id="UP001652621"/>
    </source>
</evidence>
<name>A0A9J7I467_MUSDO</name>
<dbReference type="Gene3D" id="3.40.630.30">
    <property type="match status" value="2"/>
</dbReference>
<sequence>MSYEDDVEIKVVQEENREEIRGILRSYFFTDEPLTGYTEPKGVASVSEEEYVLDNIKYGVCVMAVYKPTNKIVGVCMAGPQGVDEADHLFEEAAKEGDTKWGKILRMLACIERDAKVSQRYGVQKIRESFIGFDNKSCSLQSSHMWPLIAPLLRQQSVVHAITSQHNVLISRIRFHYQLLFARRQQQSNWKRPQQRRHKFNKQLVKRQVTGGNMSNNTGDDIRICVIQSQQRQLVLDFLRIHYYREEPLTIGTEPKQQDQADEDFNISNIDHGTCLMATDAQSETIVGVLLAGPKGPEEADHLFEEAAVEGSSKWGTILKFLACVERDANVCQRFGVQKVLHAHVIGVDTKVRGKNIGGRLMSELKVLGKQLGYELLTADCTSYYSAKMCERLGWECINTVYYKDYVDENKKPVFVLDPPHECCKTFAVRL</sequence>
<dbReference type="OrthoDB" id="8113373at2759"/>
<gene>
    <name evidence="2" type="primary">LOC101889253</name>
</gene>
<dbReference type="Proteomes" id="UP001652621">
    <property type="component" value="Unplaced"/>
</dbReference>